<dbReference type="OrthoDB" id="1686353at2759"/>
<evidence type="ECO:0000256" key="6">
    <source>
        <dbReference type="SAM" id="Coils"/>
    </source>
</evidence>
<dbReference type="PROSITE" id="PS50811">
    <property type="entry name" value="WRKY"/>
    <property type="match status" value="1"/>
</dbReference>
<dbReference type="PANTHER" id="PTHR31429">
    <property type="entry name" value="WRKY TRANSCRIPTION FACTOR 36-RELATED"/>
    <property type="match status" value="1"/>
</dbReference>
<evidence type="ECO:0000256" key="5">
    <source>
        <dbReference type="ARBA" id="ARBA00023242"/>
    </source>
</evidence>
<proteinExistence type="predicted"/>
<comment type="caution">
    <text evidence="9">The sequence shown here is derived from an EMBL/GenBank/DDBJ whole genome shotgun (WGS) entry which is preliminary data.</text>
</comment>
<keyword evidence="4" id="KW-0804">Transcription</keyword>
<dbReference type="GO" id="GO:0005634">
    <property type="term" value="C:nucleus"/>
    <property type="evidence" value="ECO:0007669"/>
    <property type="project" value="UniProtKB-SubCell"/>
</dbReference>
<dbReference type="InterPro" id="IPR003657">
    <property type="entry name" value="WRKY_dom"/>
</dbReference>
<organism evidence="9 10">
    <name type="scientific">Colocasia esculenta</name>
    <name type="common">Wild taro</name>
    <name type="synonym">Arum esculentum</name>
    <dbReference type="NCBI Taxonomy" id="4460"/>
    <lineage>
        <taxon>Eukaryota</taxon>
        <taxon>Viridiplantae</taxon>
        <taxon>Streptophyta</taxon>
        <taxon>Embryophyta</taxon>
        <taxon>Tracheophyta</taxon>
        <taxon>Spermatophyta</taxon>
        <taxon>Magnoliopsida</taxon>
        <taxon>Liliopsida</taxon>
        <taxon>Araceae</taxon>
        <taxon>Aroideae</taxon>
        <taxon>Colocasieae</taxon>
        <taxon>Colocasia</taxon>
    </lineage>
</organism>
<gene>
    <name evidence="9" type="ORF">Taro_003429</name>
</gene>
<dbReference type="InterPro" id="IPR036576">
    <property type="entry name" value="WRKY_dom_sf"/>
</dbReference>
<dbReference type="SUPFAM" id="SSF118290">
    <property type="entry name" value="WRKY DNA-binding domain"/>
    <property type="match status" value="1"/>
</dbReference>
<keyword evidence="10" id="KW-1185">Reference proteome</keyword>
<keyword evidence="6" id="KW-0175">Coiled coil</keyword>
<evidence type="ECO:0000313" key="9">
    <source>
        <dbReference type="EMBL" id="MQL71093.1"/>
    </source>
</evidence>
<evidence type="ECO:0000256" key="1">
    <source>
        <dbReference type="ARBA" id="ARBA00004123"/>
    </source>
</evidence>
<feature type="region of interest" description="Disordered" evidence="7">
    <location>
        <begin position="488"/>
        <end position="524"/>
    </location>
</feature>
<evidence type="ECO:0000256" key="7">
    <source>
        <dbReference type="SAM" id="MobiDB-lite"/>
    </source>
</evidence>
<comment type="subcellular location">
    <subcellularLocation>
        <location evidence="1">Nucleus</location>
    </subcellularLocation>
</comment>
<feature type="compositionally biased region" description="Polar residues" evidence="7">
    <location>
        <begin position="491"/>
        <end position="513"/>
    </location>
</feature>
<accession>A0A843TNR7</accession>
<dbReference type="GO" id="GO:0003700">
    <property type="term" value="F:DNA-binding transcription factor activity"/>
    <property type="evidence" value="ECO:0007669"/>
    <property type="project" value="InterPro"/>
</dbReference>
<feature type="compositionally biased region" description="Basic and acidic residues" evidence="7">
    <location>
        <begin position="82"/>
        <end position="101"/>
    </location>
</feature>
<feature type="domain" description="WRKY" evidence="8">
    <location>
        <begin position="178"/>
        <end position="244"/>
    </location>
</feature>
<evidence type="ECO:0000256" key="4">
    <source>
        <dbReference type="ARBA" id="ARBA00023163"/>
    </source>
</evidence>
<dbReference type="Gene3D" id="2.20.25.80">
    <property type="entry name" value="WRKY domain"/>
    <property type="match status" value="1"/>
</dbReference>
<reference evidence="9" key="1">
    <citation type="submission" date="2017-07" db="EMBL/GenBank/DDBJ databases">
        <title>Taro Niue Genome Assembly and Annotation.</title>
        <authorList>
            <person name="Atibalentja N."/>
            <person name="Keating K."/>
            <person name="Fields C.J."/>
        </authorList>
    </citation>
    <scope>NUCLEOTIDE SEQUENCE</scope>
    <source>
        <strain evidence="9">Niue_2</strain>
        <tissue evidence="9">Leaf</tissue>
    </source>
</reference>
<dbReference type="InterPro" id="IPR044810">
    <property type="entry name" value="WRKY_plant"/>
</dbReference>
<dbReference type="SMART" id="SM00774">
    <property type="entry name" value="WRKY"/>
    <property type="match status" value="1"/>
</dbReference>
<evidence type="ECO:0000313" key="10">
    <source>
        <dbReference type="Proteomes" id="UP000652761"/>
    </source>
</evidence>
<keyword evidence="2" id="KW-0805">Transcription regulation</keyword>
<protein>
    <recommendedName>
        <fullName evidence="8">WRKY domain-containing protein</fullName>
    </recommendedName>
</protein>
<feature type="region of interest" description="Disordered" evidence="7">
    <location>
        <begin position="46"/>
        <end position="149"/>
    </location>
</feature>
<sequence length="546" mass="58360">DEQLESTRAEMGEVKQENERLKTMLARILKDYQSLQMHFFEIVQQNHQKNPAGNTDTVDHGETEESELVSLSLGRTSSGGHKNKEEKIPLDGKAKEGEQAREGLSLRLDCKFDSSSGCRGEPDQQNSSRENSLEELKEEEAGEPWPPSKILKTLRSGEDDVSQQPHLKKARVSVRARCDAPTMNDGCQWRKYGQKIAKGNPCPRAYYRCTVAPACPVRKQVQRCAEDMSILITTYEGTHNHPLPISATAMASTTSAAACMLMSGPLASPSAIEASSTVPTASAANGSAGLRGLNFGLSDAARQRQLYFPNPSLSPSPSYPTITLDLTSPSSSSPSTQFSRFSSNFPSTTRYGPTNFNFSSLEASATAPSWSSGHPSYGAQPYSNKSEQLGFFNLGRQPQDQLYQSYLQKVANAAPPVAGPNGQQALTETIAAATKAITSDPSFQSALAAAITSIVGGQGGHGAAETTTSTSLSGHVNQLKWEEQLPAVSAPPTTSATGNGCASTYLTRSTSSNPKPPALSNLMFPQPSLTISSCKSASASPVRNRD</sequence>
<feature type="non-terminal residue" evidence="9">
    <location>
        <position position="546"/>
    </location>
</feature>
<dbReference type="PANTHER" id="PTHR31429:SF24">
    <property type="entry name" value="WRKY TRANSCRIPTION FACTOR 72-RELATED"/>
    <property type="match status" value="1"/>
</dbReference>
<evidence type="ECO:0000259" key="8">
    <source>
        <dbReference type="PROSITE" id="PS50811"/>
    </source>
</evidence>
<name>A0A843TNR7_COLES</name>
<feature type="compositionally biased region" description="Polar residues" evidence="7">
    <location>
        <begin position="46"/>
        <end position="56"/>
    </location>
</feature>
<evidence type="ECO:0000256" key="2">
    <source>
        <dbReference type="ARBA" id="ARBA00023015"/>
    </source>
</evidence>
<keyword evidence="5" id="KW-0539">Nucleus</keyword>
<evidence type="ECO:0000256" key="3">
    <source>
        <dbReference type="ARBA" id="ARBA00023125"/>
    </source>
</evidence>
<dbReference type="Proteomes" id="UP000652761">
    <property type="component" value="Unassembled WGS sequence"/>
</dbReference>
<dbReference type="Pfam" id="PF03106">
    <property type="entry name" value="WRKY"/>
    <property type="match status" value="1"/>
</dbReference>
<feature type="coiled-coil region" evidence="6">
    <location>
        <begin position="4"/>
        <end position="31"/>
    </location>
</feature>
<dbReference type="EMBL" id="NMUH01000088">
    <property type="protein sequence ID" value="MQL71093.1"/>
    <property type="molecule type" value="Genomic_DNA"/>
</dbReference>
<dbReference type="AlphaFoldDB" id="A0A843TNR7"/>
<dbReference type="GO" id="GO:0043565">
    <property type="term" value="F:sequence-specific DNA binding"/>
    <property type="evidence" value="ECO:0007669"/>
    <property type="project" value="InterPro"/>
</dbReference>
<keyword evidence="3" id="KW-0238">DNA-binding</keyword>
<dbReference type="FunFam" id="2.20.25.80:FF:000002">
    <property type="entry name" value="probable WRKY transcription factor 31"/>
    <property type="match status" value="1"/>
</dbReference>